<dbReference type="AlphaFoldDB" id="X1D701"/>
<proteinExistence type="predicted"/>
<sequence>MVEKILKKDDIGKLYSELEKEYKFYAPTKVKGNIAFKHILNAEEIELDYLNSKVPPKDVLFPQKETIFEYRYEGKEVIIEERKDLEDKLLIFGVRPCDAYSFKLLEDFFASGDFQDDIFLKKRENATIIGIGCNSPRQSCFC</sequence>
<evidence type="ECO:0000313" key="1">
    <source>
        <dbReference type="EMBL" id="GAH15977.1"/>
    </source>
</evidence>
<comment type="caution">
    <text evidence="1">The sequence shown here is derived from an EMBL/GenBank/DDBJ whole genome shotgun (WGS) entry which is preliminary data.</text>
</comment>
<organism evidence="1">
    <name type="scientific">marine sediment metagenome</name>
    <dbReference type="NCBI Taxonomy" id="412755"/>
    <lineage>
        <taxon>unclassified sequences</taxon>
        <taxon>metagenomes</taxon>
        <taxon>ecological metagenomes</taxon>
    </lineage>
</organism>
<dbReference type="PANTHER" id="PTHR40447:SF1">
    <property type="entry name" value="ANAEROBIC SULFITE REDUCTASE SUBUNIT A"/>
    <property type="match status" value="1"/>
</dbReference>
<dbReference type="PANTHER" id="PTHR40447">
    <property type="entry name" value="ANAEROBIC SULFITE REDUCTASE SUBUNIT A"/>
    <property type="match status" value="1"/>
</dbReference>
<protein>
    <recommendedName>
        <fullName evidence="2">4Fe-4S ferredoxin-type domain-containing protein</fullName>
    </recommendedName>
</protein>
<gene>
    <name evidence="1" type="ORF">S01H4_60394</name>
</gene>
<accession>X1D701</accession>
<reference evidence="1" key="1">
    <citation type="journal article" date="2014" name="Front. Microbiol.">
        <title>High frequency of phylogenetically diverse reductive dehalogenase-homologous genes in deep subseafloor sedimentary metagenomes.</title>
        <authorList>
            <person name="Kawai M."/>
            <person name="Futagami T."/>
            <person name="Toyoda A."/>
            <person name="Takaki Y."/>
            <person name="Nishi S."/>
            <person name="Hori S."/>
            <person name="Arai W."/>
            <person name="Tsubouchi T."/>
            <person name="Morono Y."/>
            <person name="Uchiyama I."/>
            <person name="Ito T."/>
            <person name="Fujiyama A."/>
            <person name="Inagaki F."/>
            <person name="Takami H."/>
        </authorList>
    </citation>
    <scope>NUCLEOTIDE SEQUENCE</scope>
    <source>
        <strain evidence="1">Expedition CK06-06</strain>
    </source>
</reference>
<feature type="non-terminal residue" evidence="1">
    <location>
        <position position="142"/>
    </location>
</feature>
<name>X1D701_9ZZZZ</name>
<dbReference type="EMBL" id="BART01035603">
    <property type="protein sequence ID" value="GAH15977.1"/>
    <property type="molecule type" value="Genomic_DNA"/>
</dbReference>
<evidence type="ECO:0008006" key="2">
    <source>
        <dbReference type="Google" id="ProtNLM"/>
    </source>
</evidence>